<dbReference type="EMBL" id="ANJZ01000036">
    <property type="protein sequence ID" value="EPC69091.1"/>
    <property type="molecule type" value="Genomic_DNA"/>
</dbReference>
<accession>A0A829H1B2</accession>
<proteinExistence type="predicted"/>
<evidence type="ECO:0000313" key="1">
    <source>
        <dbReference type="EMBL" id="EPC69091.1"/>
    </source>
</evidence>
<gene>
    <name evidence="1" type="ORF">Lpp14_01359</name>
</gene>
<sequence length="301" mass="35377">MFIQQKRIFKAGKMLMDVKRNSDFFLGSVVDDQHSKIIKDREDQNLDFDVEWFPAPLYGIMSRRNADGEYIVDRTKPKVTDDRFFYYSLPNWHGVGNHSGSCYIEFERFQRNFIPPKEFKIRIVRGNDGKKLALIDRSFVNNPQNYEDILYATNLLLELFGSAEARSSFREPPSFKRVNWEILPRGQKIWNAVKSGCVRTLSRSEQILIKERYGYLQKHNPTNVYCGIGGYTGYFVFEFQKSSDVVYYVFDSILYGKATYVFEGDWKEMSRLTKKQILSNSLQTARIIHNEGWTENVEKYV</sequence>
<name>A0A829H1B2_LACPA</name>
<dbReference type="Proteomes" id="UP000014264">
    <property type="component" value="Unassembled WGS sequence"/>
</dbReference>
<comment type="caution">
    <text evidence="1">The sequence shown here is derived from an EMBL/GenBank/DDBJ whole genome shotgun (WGS) entry which is preliminary data.</text>
</comment>
<dbReference type="AlphaFoldDB" id="A0A829H1B2"/>
<evidence type="ECO:0000313" key="2">
    <source>
        <dbReference type="Proteomes" id="UP000014264"/>
    </source>
</evidence>
<protein>
    <submittedName>
        <fullName evidence="1">Uncharacterized protein</fullName>
    </submittedName>
</protein>
<reference evidence="1 2" key="1">
    <citation type="journal article" date="2013" name="PLoS ONE">
        <title>Lactobacillus paracasei comparative genomics: towards species pan-genome definition and exploitation of diversity.</title>
        <authorList>
            <person name="Smokvina T."/>
            <person name="Wels M."/>
            <person name="Polka J."/>
            <person name="Chervaux C."/>
            <person name="Brisse S."/>
            <person name="Boekhorst J."/>
            <person name="van Hylckama Vlieg J.E."/>
            <person name="Siezen R.J."/>
        </authorList>
    </citation>
    <scope>NUCLEOTIDE SEQUENCE [LARGE SCALE GENOMIC DNA]</scope>
    <source>
        <strain evidence="1 2">Lpp14</strain>
    </source>
</reference>
<organism evidence="1 2">
    <name type="scientific">Lacticaseibacillus paracasei subsp. paracasei Lpp14</name>
    <dbReference type="NCBI Taxonomy" id="1256204"/>
    <lineage>
        <taxon>Bacteria</taxon>
        <taxon>Bacillati</taxon>
        <taxon>Bacillota</taxon>
        <taxon>Bacilli</taxon>
        <taxon>Lactobacillales</taxon>
        <taxon>Lactobacillaceae</taxon>
        <taxon>Lacticaseibacillus</taxon>
    </lineage>
</organism>